<evidence type="ECO:0000256" key="2">
    <source>
        <dbReference type="ARBA" id="ARBA00004300"/>
    </source>
</evidence>
<sequence length="1057" mass="121504">MTDWDLIVNVNLDDLNDEKAELLYDQLIEINPEDESNIDLLRSAFKAAKCVMQVKALQADVAVEELEEFIKKSDKDELESLRKQVDLYKSTLVNQHGVDPMNQIEDYQNQIRDLKDTLEAKNNELMRSKRRVGDLETKLSVNEKEIESLQDEIESLKEEMESRQHGLQNSIAESAEPLEKLREKNKQIQSLLDELDLMERANVELANQVKTLKDQLSLATNEVRSAADEMEAIRISCSESQEMNEMLIKEKEYLLKENNSLRKELDSIHDKNDTLVGQLNQKIDALVEMVREKEEIIETLEGRKANSFGSKPTLGVISDKSSLLQQELTEKSSTIDYLKEQLAEAVTTIQGQNELIKKLTKKGEVNTDVYASELLKDQLNQMRDKIDKLEEELKTKDDELLKVTMMKTAYERGEYGLSEALNEVKSLKKQLLTKERHLEEAIQDLNQLSIKLNSYEDQLDFLKEMGGSLTGLEAIDTHKILPEVTDDRLKILRLQQTIIKLEDEKIALQEKLRSMRSMSPKPGTQVNVNDKKSDEERSKMITHLETLQDENRELQMGMKEILLGLRESDSQSDVVIDCPSLERLVNLLEGRSLSADLTNVIALKAELDLLRGHNEQLRMELKCLRHEHLKLIGEYANEILDNQCRHSNNCKPNNCENKNSHINQQSESDEDSTTITTTSTTSTPTLIVSGDGKLNQEDSSHDLDEIFETSLDVNQKPMDEPKPITEKVVVTGIDDASSDENLKEDKVNGDSNMQSDDESGMSQEIDSPEQRPLQLDKESQTFDGLETKKTYQNVSVQTEQDDKKCTKCSKLLIAVMEIKEQIERLGESIAESEIHYVEQIDLARKENDALHEHIQSWKEKYNQLLMQKDEFLVKKNEKAKKENEVEQTNAKEDDIEVQLDVDVNYAKQVDQQHKTTNKAIPKVLETIIQCLQKRIDQKEIAIQQLQTLIQQTHENYEREMAKLIEEKSLVRETIPLDPVSLNRKVQADELRIALEKCYKELEECKQEAYDRIQSLVEELEKEKSKSRKLQEQLNRINGRSKNLAKLATSKYTTTSRH</sequence>
<feature type="coiled-coil region" evidence="8">
    <location>
        <begin position="600"/>
        <end position="627"/>
    </location>
</feature>
<dbReference type="Gene3D" id="1.10.287.2610">
    <property type="match status" value="1"/>
</dbReference>
<reference evidence="11" key="1">
    <citation type="submission" date="2011-08" db="EMBL/GenBank/DDBJ databases">
        <authorList>
            <person name="Rombauts S."/>
        </authorList>
    </citation>
    <scope>NUCLEOTIDE SEQUENCE</scope>
    <source>
        <strain evidence="11">London</strain>
    </source>
</reference>
<proteinExistence type="predicted"/>
<dbReference type="GO" id="GO:1905515">
    <property type="term" value="P:non-motile cilium assembly"/>
    <property type="evidence" value="ECO:0007669"/>
    <property type="project" value="TreeGrafter"/>
</dbReference>
<protein>
    <submittedName>
        <fullName evidence="10">Uncharacterized protein</fullName>
    </submittedName>
</protein>
<dbReference type="STRING" id="32264.T1KYS1"/>
<feature type="coiled-coil region" evidence="8">
    <location>
        <begin position="840"/>
        <end position="898"/>
    </location>
</feature>
<dbReference type="InterPro" id="IPR026201">
    <property type="entry name" value="Cep290"/>
</dbReference>
<evidence type="ECO:0000313" key="10">
    <source>
        <dbReference type="EnsemblMetazoa" id="tetur27g01680.1"/>
    </source>
</evidence>
<feature type="region of interest" description="Disordered" evidence="9">
    <location>
        <begin position="661"/>
        <end position="698"/>
    </location>
</feature>
<evidence type="ECO:0000256" key="7">
    <source>
        <dbReference type="ARBA" id="ARBA00023273"/>
    </source>
</evidence>
<dbReference type="KEGG" id="tut:107368444"/>
<accession>T1KYS1</accession>
<feature type="coiled-coil region" evidence="8">
    <location>
        <begin position="372"/>
        <end position="465"/>
    </location>
</feature>
<dbReference type="Proteomes" id="UP000015104">
    <property type="component" value="Unassembled WGS sequence"/>
</dbReference>
<dbReference type="OrthoDB" id="6351660at2759"/>
<dbReference type="GO" id="GO:0034451">
    <property type="term" value="C:centriolar satellite"/>
    <property type="evidence" value="ECO:0007669"/>
    <property type="project" value="TreeGrafter"/>
</dbReference>
<dbReference type="GO" id="GO:1905349">
    <property type="term" value="P:ciliary transition zone assembly"/>
    <property type="evidence" value="ECO:0007669"/>
    <property type="project" value="TreeGrafter"/>
</dbReference>
<comment type="subcellular location">
    <subcellularLocation>
        <location evidence="1">Cytoplasm</location>
        <location evidence="1">Cytoskeleton</location>
        <location evidence="1">Cilium basal body</location>
    </subcellularLocation>
    <subcellularLocation>
        <location evidence="2">Cytoplasm</location>
        <location evidence="2">Cytoskeleton</location>
        <location evidence="2">Microtubule organizing center</location>
        <location evidence="2">Centrosome</location>
    </subcellularLocation>
</comment>
<evidence type="ECO:0000256" key="1">
    <source>
        <dbReference type="ARBA" id="ARBA00004120"/>
    </source>
</evidence>
<dbReference type="EnsemblMetazoa" id="tetur27g01680.1">
    <property type="protein sequence ID" value="tetur27g01680.1"/>
    <property type="gene ID" value="tetur27g01680"/>
</dbReference>
<evidence type="ECO:0000256" key="4">
    <source>
        <dbReference type="ARBA" id="ARBA00022794"/>
    </source>
</evidence>
<dbReference type="GO" id="GO:0097711">
    <property type="term" value="P:ciliary basal body-plasma membrane docking"/>
    <property type="evidence" value="ECO:0007669"/>
    <property type="project" value="TreeGrafter"/>
</dbReference>
<evidence type="ECO:0000256" key="3">
    <source>
        <dbReference type="ARBA" id="ARBA00022490"/>
    </source>
</evidence>
<dbReference type="AlphaFoldDB" id="T1KYS1"/>
<keyword evidence="4" id="KW-0970">Cilium biogenesis/degradation</keyword>
<dbReference type="PANTHER" id="PTHR18879">
    <property type="entry name" value="CENTROSOMAL PROTEIN OF 290 KDA"/>
    <property type="match status" value="1"/>
</dbReference>
<feature type="region of interest" description="Disordered" evidence="9">
    <location>
        <begin position="733"/>
        <end position="772"/>
    </location>
</feature>
<keyword evidence="11" id="KW-1185">Reference proteome</keyword>
<dbReference type="OMA" id="QMGMKEI"/>
<keyword evidence="6" id="KW-0206">Cytoskeleton</keyword>
<dbReference type="eggNOG" id="ENOG502QPTZ">
    <property type="taxonomic scope" value="Eukaryota"/>
</dbReference>
<evidence type="ECO:0000313" key="11">
    <source>
        <dbReference type="Proteomes" id="UP000015104"/>
    </source>
</evidence>
<organism evidence="10 11">
    <name type="scientific">Tetranychus urticae</name>
    <name type="common">Two-spotted spider mite</name>
    <dbReference type="NCBI Taxonomy" id="32264"/>
    <lineage>
        <taxon>Eukaryota</taxon>
        <taxon>Metazoa</taxon>
        <taxon>Ecdysozoa</taxon>
        <taxon>Arthropoda</taxon>
        <taxon>Chelicerata</taxon>
        <taxon>Arachnida</taxon>
        <taxon>Acari</taxon>
        <taxon>Acariformes</taxon>
        <taxon>Trombidiformes</taxon>
        <taxon>Prostigmata</taxon>
        <taxon>Eleutherengona</taxon>
        <taxon>Raphignathae</taxon>
        <taxon>Tetranychoidea</taxon>
        <taxon>Tetranychidae</taxon>
        <taxon>Tetranychus</taxon>
    </lineage>
</organism>
<dbReference type="HOGENOM" id="CLU_289911_0_0_1"/>
<name>T1KYS1_TETUR</name>
<evidence type="ECO:0000256" key="5">
    <source>
        <dbReference type="ARBA" id="ARBA00023054"/>
    </source>
</evidence>
<gene>
    <name evidence="10" type="primary">107368444</name>
</gene>
<feature type="compositionally biased region" description="Low complexity" evidence="9">
    <location>
        <begin position="673"/>
        <end position="685"/>
    </location>
</feature>
<keyword evidence="3" id="KW-0963">Cytoplasm</keyword>
<evidence type="ECO:0000256" key="6">
    <source>
        <dbReference type="ARBA" id="ARBA00023212"/>
    </source>
</evidence>
<dbReference type="PANTHER" id="PTHR18879:SF20">
    <property type="entry name" value="CENTROSOMAL PROTEIN OF 290 KDA"/>
    <property type="match status" value="1"/>
</dbReference>
<evidence type="ECO:0000256" key="8">
    <source>
        <dbReference type="SAM" id="Coils"/>
    </source>
</evidence>
<evidence type="ECO:0000256" key="9">
    <source>
        <dbReference type="SAM" id="MobiDB-lite"/>
    </source>
</evidence>
<keyword evidence="7" id="KW-0966">Cell projection</keyword>
<feature type="coiled-coil region" evidence="8">
    <location>
        <begin position="71"/>
        <end position="303"/>
    </location>
</feature>
<dbReference type="GO" id="GO:0035869">
    <property type="term" value="C:ciliary transition zone"/>
    <property type="evidence" value="ECO:0007669"/>
    <property type="project" value="TreeGrafter"/>
</dbReference>
<reference evidence="10" key="2">
    <citation type="submission" date="2015-06" db="UniProtKB">
        <authorList>
            <consortium name="EnsemblMetazoa"/>
        </authorList>
    </citation>
    <scope>IDENTIFICATION</scope>
</reference>
<dbReference type="EMBL" id="CAEY01000716">
    <property type="status" value="NOT_ANNOTATED_CDS"/>
    <property type="molecule type" value="Genomic_DNA"/>
</dbReference>
<feature type="compositionally biased region" description="Polar residues" evidence="9">
    <location>
        <begin position="749"/>
        <end position="765"/>
    </location>
</feature>
<feature type="coiled-coil region" evidence="8">
    <location>
        <begin position="491"/>
        <end position="518"/>
    </location>
</feature>
<keyword evidence="5 8" id="KW-0175">Coiled coil</keyword>
<feature type="coiled-coil region" evidence="8">
    <location>
        <begin position="928"/>
        <end position="1039"/>
    </location>
</feature>